<organism evidence="1 2">
    <name type="scientific">Candidatus Enterocola intestinipullorum</name>
    <dbReference type="NCBI Taxonomy" id="2840783"/>
    <lineage>
        <taxon>Bacteria</taxon>
        <taxon>Pseudomonadati</taxon>
        <taxon>Bacteroidota</taxon>
        <taxon>Bacteroidia</taxon>
        <taxon>Bacteroidales</taxon>
        <taxon>Candidatus Enterocola</taxon>
    </lineage>
</organism>
<sequence>MIVKFDKGPEFLRALFFAVCCLTAAAVSYARPSGSGGQMEFNNTVLGGSLPDLVRQFESNGCYVIGQTENQALLQGSFVAYGDCTIYVEAEEDMVKEVNVYLPNQISWSALYNNYLYMKQVMSMSYGMPTEDEETFSSRDIDDDMSRMDDLLAGGANVYSTWVTGGGSVSVALDYKKGAGARVMIAYRID</sequence>
<name>A0A9D9HCD3_9BACT</name>
<evidence type="ECO:0000313" key="2">
    <source>
        <dbReference type="Proteomes" id="UP000823637"/>
    </source>
</evidence>
<dbReference type="EMBL" id="JADIMR010000018">
    <property type="protein sequence ID" value="MBO8446371.1"/>
    <property type="molecule type" value="Genomic_DNA"/>
</dbReference>
<evidence type="ECO:0000313" key="1">
    <source>
        <dbReference type="EMBL" id="MBO8446371.1"/>
    </source>
</evidence>
<dbReference type="AlphaFoldDB" id="A0A9D9HCD3"/>
<reference evidence="1" key="2">
    <citation type="journal article" date="2021" name="PeerJ">
        <title>Extensive microbial diversity within the chicken gut microbiome revealed by metagenomics and culture.</title>
        <authorList>
            <person name="Gilroy R."/>
            <person name="Ravi A."/>
            <person name="Getino M."/>
            <person name="Pursley I."/>
            <person name="Horton D.L."/>
            <person name="Alikhan N.F."/>
            <person name="Baker D."/>
            <person name="Gharbi K."/>
            <person name="Hall N."/>
            <person name="Watson M."/>
            <person name="Adriaenssens E.M."/>
            <person name="Foster-Nyarko E."/>
            <person name="Jarju S."/>
            <person name="Secka A."/>
            <person name="Antonio M."/>
            <person name="Oren A."/>
            <person name="Chaudhuri R.R."/>
            <person name="La Ragione R."/>
            <person name="Hildebrand F."/>
            <person name="Pallen M.J."/>
        </authorList>
    </citation>
    <scope>NUCLEOTIDE SEQUENCE</scope>
    <source>
        <strain evidence="1">D3-1215</strain>
    </source>
</reference>
<reference evidence="1" key="1">
    <citation type="submission" date="2020-10" db="EMBL/GenBank/DDBJ databases">
        <authorList>
            <person name="Gilroy R."/>
        </authorList>
    </citation>
    <scope>NUCLEOTIDE SEQUENCE</scope>
    <source>
        <strain evidence="1">D3-1215</strain>
    </source>
</reference>
<accession>A0A9D9HCD3</accession>
<protein>
    <submittedName>
        <fullName evidence="1">Uncharacterized protein</fullName>
    </submittedName>
</protein>
<dbReference type="Proteomes" id="UP000823637">
    <property type="component" value="Unassembled WGS sequence"/>
</dbReference>
<gene>
    <name evidence="1" type="ORF">IAC32_01295</name>
</gene>
<proteinExistence type="predicted"/>
<comment type="caution">
    <text evidence="1">The sequence shown here is derived from an EMBL/GenBank/DDBJ whole genome shotgun (WGS) entry which is preliminary data.</text>
</comment>